<dbReference type="Proteomes" id="UP000034588">
    <property type="component" value="Unassembled WGS sequence"/>
</dbReference>
<feature type="transmembrane region" description="Helical" evidence="1">
    <location>
        <begin position="39"/>
        <end position="61"/>
    </location>
</feature>
<sequence length="62" mass="6490">MQKCCPRCRGAGFLPSGESWAHCGRCNGTGTVPVSHGEIGWLLATALFAGAVFALLLWGGLR</sequence>
<reference evidence="2 3" key="1">
    <citation type="journal article" date="2015" name="Nature">
        <title>rRNA introns, odd ribosomes, and small enigmatic genomes across a large radiation of phyla.</title>
        <authorList>
            <person name="Brown C.T."/>
            <person name="Hug L.A."/>
            <person name="Thomas B.C."/>
            <person name="Sharon I."/>
            <person name="Castelle C.J."/>
            <person name="Singh A."/>
            <person name="Wilkins M.J."/>
            <person name="Williams K.H."/>
            <person name="Banfield J.F."/>
        </authorList>
    </citation>
    <scope>NUCLEOTIDE SEQUENCE [LARGE SCALE GENOMIC DNA]</scope>
</reference>
<comment type="caution">
    <text evidence="2">The sequence shown here is derived from an EMBL/GenBank/DDBJ whole genome shotgun (WGS) entry which is preliminary data.</text>
</comment>
<evidence type="ECO:0000256" key="1">
    <source>
        <dbReference type="SAM" id="Phobius"/>
    </source>
</evidence>
<keyword evidence="1" id="KW-0812">Transmembrane</keyword>
<dbReference type="SUPFAM" id="SSF57938">
    <property type="entry name" value="DnaJ/Hsp40 cysteine-rich domain"/>
    <property type="match status" value="1"/>
</dbReference>
<accession>A0A0G1W411</accession>
<dbReference type="AlphaFoldDB" id="A0A0G1W411"/>
<evidence type="ECO:0000313" key="3">
    <source>
        <dbReference type="Proteomes" id="UP000034588"/>
    </source>
</evidence>
<dbReference type="EMBL" id="LCQD01000002">
    <property type="protein sequence ID" value="KKW13315.1"/>
    <property type="molecule type" value="Genomic_DNA"/>
</dbReference>
<dbReference type="InterPro" id="IPR036410">
    <property type="entry name" value="HSP_DnaJ_Cys-rich_dom_sf"/>
</dbReference>
<keyword evidence="1" id="KW-0472">Membrane</keyword>
<evidence type="ECO:0000313" key="2">
    <source>
        <dbReference type="EMBL" id="KKW13315.1"/>
    </source>
</evidence>
<keyword evidence="1" id="KW-1133">Transmembrane helix</keyword>
<organism evidence="2 3">
    <name type="scientific">Candidatus Gottesmanbacteria bacterium GW2011_GWB1_49_7</name>
    <dbReference type="NCBI Taxonomy" id="1618448"/>
    <lineage>
        <taxon>Bacteria</taxon>
        <taxon>Candidatus Gottesmaniibacteriota</taxon>
    </lineage>
</organism>
<proteinExistence type="predicted"/>
<protein>
    <submittedName>
        <fullName evidence="2">Uncharacterized protein</fullName>
    </submittedName>
</protein>
<gene>
    <name evidence="2" type="ORF">UY48_C0002G0006</name>
</gene>
<name>A0A0G1W411_9BACT</name>